<sequence length="467" mass="53415">MATTRLIPMHVIKGQTVAHTVHERLSYAINPEKTNSGQLVKAYGCEPETAAGEMLLCKKEYETYIGRSEEKKSDIVLYQIRQSFKPGEITPERAQEIGYELAMSFTKGKYQFIVATHTDHAHIHNHIIFNSTSIDHTQKFRNFLGSSEVIRKISDKLCLENGLSIIEAPKQGPSHYGKWLGDKKPLSWQEKLRQTIDAVMVQKPADFDTFLKLMVVNGYEVKQGQHLAFKAIGQQKFTRLRSLGEGYSEEELRSAILGKTVHTPKVKRPYRKNPDKINLLVDIQARLQAGKGPGYERWAKVFNLKQMAQTINFLTENNITDYEKLVEKTKAATDRYHELSQQIKDLEKRMAEITELKKHIINYAKTKEIYTAYRESGFSGRFYEANTEDILLHQSAKQAFSLLSAKQIPAMKNLQLEYRKCSSAKKSLSADYRSMKSIMKQSVIIKNNVDLIMGASCPEDKKIERVL</sequence>
<keyword evidence="4" id="KW-1185">Reference proteome</keyword>
<dbReference type="STRING" id="1122930.SAMN02745168_1795"/>
<evidence type="ECO:0000313" key="3">
    <source>
        <dbReference type="EMBL" id="SMC61163.1"/>
    </source>
</evidence>
<dbReference type="InterPro" id="IPR005094">
    <property type="entry name" value="Endonuclease_MobA/VirD2"/>
</dbReference>
<accession>A0A1W2AKI9</accession>
<evidence type="ECO:0000313" key="4">
    <source>
        <dbReference type="Proteomes" id="UP000192790"/>
    </source>
</evidence>
<evidence type="ECO:0000259" key="2">
    <source>
        <dbReference type="Pfam" id="PF03432"/>
    </source>
</evidence>
<dbReference type="EMBL" id="FWXW01000004">
    <property type="protein sequence ID" value="SMC61163.1"/>
    <property type="molecule type" value="Genomic_DNA"/>
</dbReference>
<protein>
    <submittedName>
        <fullName evidence="3">Relaxase/Mobilisation nuclease domain-containing protein</fullName>
    </submittedName>
</protein>
<dbReference type="AlphaFoldDB" id="A0A1W2AKI9"/>
<name>A0A1W2AKI9_9FIRM</name>
<dbReference type="RefSeq" id="WP_084234482.1">
    <property type="nucleotide sequence ID" value="NZ_FWXW01000004.1"/>
</dbReference>
<keyword evidence="1" id="KW-0175">Coiled coil</keyword>
<proteinExistence type="predicted"/>
<organism evidence="3 4">
    <name type="scientific">Papillibacter cinnamivorans DSM 12816</name>
    <dbReference type="NCBI Taxonomy" id="1122930"/>
    <lineage>
        <taxon>Bacteria</taxon>
        <taxon>Bacillati</taxon>
        <taxon>Bacillota</taxon>
        <taxon>Clostridia</taxon>
        <taxon>Eubacteriales</taxon>
        <taxon>Oscillospiraceae</taxon>
        <taxon>Papillibacter</taxon>
    </lineage>
</organism>
<gene>
    <name evidence="3" type="ORF">SAMN02745168_1795</name>
</gene>
<feature type="coiled-coil region" evidence="1">
    <location>
        <begin position="322"/>
        <end position="356"/>
    </location>
</feature>
<dbReference type="Pfam" id="PF03432">
    <property type="entry name" value="Relaxase"/>
    <property type="match status" value="1"/>
</dbReference>
<dbReference type="OrthoDB" id="9763513at2"/>
<evidence type="ECO:0000256" key="1">
    <source>
        <dbReference type="SAM" id="Coils"/>
    </source>
</evidence>
<reference evidence="3 4" key="1">
    <citation type="submission" date="2017-04" db="EMBL/GenBank/DDBJ databases">
        <authorList>
            <person name="Afonso C.L."/>
            <person name="Miller P.J."/>
            <person name="Scott M.A."/>
            <person name="Spackman E."/>
            <person name="Goraichik I."/>
            <person name="Dimitrov K.M."/>
            <person name="Suarez D.L."/>
            <person name="Swayne D.E."/>
        </authorList>
    </citation>
    <scope>NUCLEOTIDE SEQUENCE [LARGE SCALE GENOMIC DNA]</scope>
    <source>
        <strain evidence="3 4">DSM 12816</strain>
    </source>
</reference>
<dbReference type="Proteomes" id="UP000192790">
    <property type="component" value="Unassembled WGS sequence"/>
</dbReference>
<feature type="domain" description="MobA/VirD2-like nuclease" evidence="2">
    <location>
        <begin position="27"/>
        <end position="163"/>
    </location>
</feature>